<dbReference type="AlphaFoldDB" id="A0A448L4K1"/>
<reference evidence="1 2" key="1">
    <citation type="submission" date="2018-12" db="EMBL/GenBank/DDBJ databases">
        <authorList>
            <consortium name="Pathogen Informatics"/>
        </authorList>
    </citation>
    <scope>NUCLEOTIDE SEQUENCE [LARGE SCALE GENOMIC DNA]</scope>
    <source>
        <strain evidence="1 2">NCTC13071</strain>
    </source>
</reference>
<accession>A0A448L4K1</accession>
<gene>
    <name evidence="1" type="ORF">NCTC13071_00900</name>
</gene>
<sequence>MTMLSDSNNRVFCIKLQHVMTGVAGKVGKNGGVRTIEWFRKCTEMVFPFLFGHG</sequence>
<evidence type="ECO:0000313" key="2">
    <source>
        <dbReference type="Proteomes" id="UP000274578"/>
    </source>
</evidence>
<dbReference type="EMBL" id="LR134384">
    <property type="protein sequence ID" value="VEH14914.1"/>
    <property type="molecule type" value="Genomic_DNA"/>
</dbReference>
<name>A0A448L4K1_9BACT</name>
<dbReference type="Proteomes" id="UP000274578">
    <property type="component" value="Chromosome 1"/>
</dbReference>
<evidence type="ECO:0000313" key="1">
    <source>
        <dbReference type="EMBL" id="VEH14914.1"/>
    </source>
</evidence>
<proteinExistence type="predicted"/>
<protein>
    <submittedName>
        <fullName evidence="1">Uncharacterized protein</fullName>
    </submittedName>
</protein>
<dbReference type="KEGG" id="poc:NCTC13071_00900"/>
<organism evidence="1 2">
    <name type="scientific">Segatella oris</name>
    <dbReference type="NCBI Taxonomy" id="28135"/>
    <lineage>
        <taxon>Bacteria</taxon>
        <taxon>Pseudomonadati</taxon>
        <taxon>Bacteroidota</taxon>
        <taxon>Bacteroidia</taxon>
        <taxon>Bacteroidales</taxon>
        <taxon>Prevotellaceae</taxon>
        <taxon>Segatella</taxon>
    </lineage>
</organism>